<dbReference type="Pfam" id="PF04212">
    <property type="entry name" value="MIT"/>
    <property type="match status" value="1"/>
</dbReference>
<gene>
    <name evidence="2" type="ORF">M501DRAFT_997457</name>
</gene>
<evidence type="ECO:0000313" key="2">
    <source>
        <dbReference type="EMBL" id="KAF2835793.1"/>
    </source>
</evidence>
<dbReference type="InterPro" id="IPR007330">
    <property type="entry name" value="MIT_dom"/>
</dbReference>
<comment type="caution">
    <text evidence="2">The sequence shown here is derived from an EMBL/GenBank/DDBJ whole genome shotgun (WGS) entry which is preliminary data.</text>
</comment>
<dbReference type="EMBL" id="MU006106">
    <property type="protein sequence ID" value="KAF2835793.1"/>
    <property type="molecule type" value="Genomic_DNA"/>
</dbReference>
<feature type="domain" description="MIT" evidence="1">
    <location>
        <begin position="7"/>
        <end position="38"/>
    </location>
</feature>
<dbReference type="InterPro" id="IPR036181">
    <property type="entry name" value="MIT_dom_sf"/>
</dbReference>
<feature type="non-terminal residue" evidence="2">
    <location>
        <position position="62"/>
    </location>
</feature>
<dbReference type="AlphaFoldDB" id="A0A9P4S3X3"/>
<protein>
    <recommendedName>
        <fullName evidence="1">MIT domain-containing protein</fullName>
    </recommendedName>
</protein>
<feature type="non-terminal residue" evidence="2">
    <location>
        <position position="1"/>
    </location>
</feature>
<reference evidence="2" key="1">
    <citation type="journal article" date="2020" name="Stud. Mycol.">
        <title>101 Dothideomycetes genomes: a test case for predicting lifestyles and emergence of pathogens.</title>
        <authorList>
            <person name="Haridas S."/>
            <person name="Albert R."/>
            <person name="Binder M."/>
            <person name="Bloem J."/>
            <person name="Labutti K."/>
            <person name="Salamov A."/>
            <person name="Andreopoulos B."/>
            <person name="Baker S."/>
            <person name="Barry K."/>
            <person name="Bills G."/>
            <person name="Bluhm B."/>
            <person name="Cannon C."/>
            <person name="Castanera R."/>
            <person name="Culley D."/>
            <person name="Daum C."/>
            <person name="Ezra D."/>
            <person name="Gonzalez J."/>
            <person name="Henrissat B."/>
            <person name="Kuo A."/>
            <person name="Liang C."/>
            <person name="Lipzen A."/>
            <person name="Lutzoni F."/>
            <person name="Magnuson J."/>
            <person name="Mondo S."/>
            <person name="Nolan M."/>
            <person name="Ohm R."/>
            <person name="Pangilinan J."/>
            <person name="Park H.-J."/>
            <person name="Ramirez L."/>
            <person name="Alfaro M."/>
            <person name="Sun H."/>
            <person name="Tritt A."/>
            <person name="Yoshinaga Y."/>
            <person name="Zwiers L.-H."/>
            <person name="Turgeon B."/>
            <person name="Goodwin S."/>
            <person name="Spatafora J."/>
            <person name="Crous P."/>
            <person name="Grigoriev I."/>
        </authorList>
    </citation>
    <scope>NUCLEOTIDE SEQUENCE</scope>
    <source>
        <strain evidence="2">CBS 101060</strain>
    </source>
</reference>
<accession>A0A9P4S3X3</accession>
<proteinExistence type="predicted"/>
<evidence type="ECO:0000259" key="1">
    <source>
        <dbReference type="Pfam" id="PF04212"/>
    </source>
</evidence>
<evidence type="ECO:0000313" key="3">
    <source>
        <dbReference type="Proteomes" id="UP000799429"/>
    </source>
</evidence>
<dbReference type="SUPFAM" id="SSF116846">
    <property type="entry name" value="MIT domain"/>
    <property type="match status" value="1"/>
</dbReference>
<dbReference type="Proteomes" id="UP000799429">
    <property type="component" value="Unassembled WGS sequence"/>
</dbReference>
<sequence>MSNGDFLGRAISVVQKAIENDTAGEYKKAYDLYYQARECSQWIYRTGTNSSVVELFMLALKC</sequence>
<keyword evidence="3" id="KW-1185">Reference proteome</keyword>
<organism evidence="2 3">
    <name type="scientific">Patellaria atrata CBS 101060</name>
    <dbReference type="NCBI Taxonomy" id="1346257"/>
    <lineage>
        <taxon>Eukaryota</taxon>
        <taxon>Fungi</taxon>
        <taxon>Dikarya</taxon>
        <taxon>Ascomycota</taxon>
        <taxon>Pezizomycotina</taxon>
        <taxon>Dothideomycetes</taxon>
        <taxon>Dothideomycetes incertae sedis</taxon>
        <taxon>Patellariales</taxon>
        <taxon>Patellariaceae</taxon>
        <taxon>Patellaria</taxon>
    </lineage>
</organism>
<name>A0A9P4S3X3_9PEZI</name>
<dbReference type="Gene3D" id="1.20.58.80">
    <property type="entry name" value="Phosphotransferase system, lactose/cellobiose-type IIA subunit"/>
    <property type="match status" value="1"/>
</dbReference>
<dbReference type="OrthoDB" id="29072at2759"/>